<feature type="transmembrane region" description="Helical" evidence="1">
    <location>
        <begin position="81"/>
        <end position="99"/>
    </location>
</feature>
<keyword evidence="1" id="KW-0472">Membrane</keyword>
<gene>
    <name evidence="2" type="ORF">P691DRAFT_290511</name>
</gene>
<reference evidence="2" key="1">
    <citation type="submission" date="2020-11" db="EMBL/GenBank/DDBJ databases">
        <authorList>
            <consortium name="DOE Joint Genome Institute"/>
            <person name="Ahrendt S."/>
            <person name="Riley R."/>
            <person name="Andreopoulos W."/>
            <person name="Labutti K."/>
            <person name="Pangilinan J."/>
            <person name="Ruiz-Duenas F.J."/>
            <person name="Barrasa J.M."/>
            <person name="Sanchez-Garcia M."/>
            <person name="Camarero S."/>
            <person name="Miyauchi S."/>
            <person name="Serrano A."/>
            <person name="Linde D."/>
            <person name="Babiker R."/>
            <person name="Drula E."/>
            <person name="Ayuso-Fernandez I."/>
            <person name="Pacheco R."/>
            <person name="Padilla G."/>
            <person name="Ferreira P."/>
            <person name="Barriuso J."/>
            <person name="Kellner H."/>
            <person name="Castanera R."/>
            <person name="Alfaro M."/>
            <person name="Ramirez L."/>
            <person name="Pisabarro A.G."/>
            <person name="Kuo A."/>
            <person name="Tritt A."/>
            <person name="Lipzen A."/>
            <person name="He G."/>
            <person name="Yan M."/>
            <person name="Ng V."/>
            <person name="Cullen D."/>
            <person name="Martin F."/>
            <person name="Rosso M.-N."/>
            <person name="Henrissat B."/>
            <person name="Hibbett D."/>
            <person name="Martinez A.T."/>
            <person name="Grigoriev I.V."/>
        </authorList>
    </citation>
    <scope>NUCLEOTIDE SEQUENCE</scope>
    <source>
        <strain evidence="2">MF-IS2</strain>
    </source>
</reference>
<dbReference type="AlphaFoldDB" id="A0A9P5X7J4"/>
<keyword evidence="3" id="KW-1185">Reference proteome</keyword>
<organism evidence="2 3">
    <name type="scientific">Macrolepiota fuliginosa MF-IS2</name>
    <dbReference type="NCBI Taxonomy" id="1400762"/>
    <lineage>
        <taxon>Eukaryota</taxon>
        <taxon>Fungi</taxon>
        <taxon>Dikarya</taxon>
        <taxon>Basidiomycota</taxon>
        <taxon>Agaricomycotina</taxon>
        <taxon>Agaricomycetes</taxon>
        <taxon>Agaricomycetidae</taxon>
        <taxon>Agaricales</taxon>
        <taxon>Agaricineae</taxon>
        <taxon>Agaricaceae</taxon>
        <taxon>Macrolepiota</taxon>
    </lineage>
</organism>
<proteinExistence type="predicted"/>
<comment type="caution">
    <text evidence="2">The sequence shown here is derived from an EMBL/GenBank/DDBJ whole genome shotgun (WGS) entry which is preliminary data.</text>
</comment>
<evidence type="ECO:0000313" key="3">
    <source>
        <dbReference type="Proteomes" id="UP000807342"/>
    </source>
</evidence>
<protein>
    <submittedName>
        <fullName evidence="2">Uncharacterized protein</fullName>
    </submittedName>
</protein>
<dbReference type="EMBL" id="MU151323">
    <property type="protein sequence ID" value="KAF9445124.1"/>
    <property type="molecule type" value="Genomic_DNA"/>
</dbReference>
<accession>A0A9P5X7J4</accession>
<evidence type="ECO:0000313" key="2">
    <source>
        <dbReference type="EMBL" id="KAF9445124.1"/>
    </source>
</evidence>
<dbReference type="Proteomes" id="UP000807342">
    <property type="component" value="Unassembled WGS sequence"/>
</dbReference>
<name>A0A9P5X7J4_9AGAR</name>
<keyword evidence="1" id="KW-1133">Transmembrane helix</keyword>
<sequence length="102" mass="11408">MTGELGKYYTLTANKLRAGRGSTLPKWTDGLNRSEIFDVLPSCYSTQPLRETLTCFFEKEAPELLCNGASNYLGGFDNFRLISQGGLANFTVVMLYFFVSDK</sequence>
<evidence type="ECO:0000256" key="1">
    <source>
        <dbReference type="SAM" id="Phobius"/>
    </source>
</evidence>
<keyword evidence="1" id="KW-0812">Transmembrane</keyword>